<proteinExistence type="predicted"/>
<reference evidence="1 2" key="1">
    <citation type="journal article" date="2020" name="Cell">
        <title>Large-Scale Comparative Analyses of Tick Genomes Elucidate Their Genetic Diversity and Vector Capacities.</title>
        <authorList>
            <consortium name="Tick Genome and Microbiome Consortium (TIGMIC)"/>
            <person name="Jia N."/>
            <person name="Wang J."/>
            <person name="Shi W."/>
            <person name="Du L."/>
            <person name="Sun Y."/>
            <person name="Zhan W."/>
            <person name="Jiang J.F."/>
            <person name="Wang Q."/>
            <person name="Zhang B."/>
            <person name="Ji P."/>
            <person name="Bell-Sakyi L."/>
            <person name="Cui X.M."/>
            <person name="Yuan T.T."/>
            <person name="Jiang B.G."/>
            <person name="Yang W.F."/>
            <person name="Lam T.T."/>
            <person name="Chang Q.C."/>
            <person name="Ding S.J."/>
            <person name="Wang X.J."/>
            <person name="Zhu J.G."/>
            <person name="Ruan X.D."/>
            <person name="Zhao L."/>
            <person name="Wei J.T."/>
            <person name="Ye R.Z."/>
            <person name="Que T.C."/>
            <person name="Du C.H."/>
            <person name="Zhou Y.H."/>
            <person name="Cheng J.X."/>
            <person name="Dai P.F."/>
            <person name="Guo W.B."/>
            <person name="Han X.H."/>
            <person name="Huang E.J."/>
            <person name="Li L.F."/>
            <person name="Wei W."/>
            <person name="Gao Y.C."/>
            <person name="Liu J.Z."/>
            <person name="Shao H.Z."/>
            <person name="Wang X."/>
            <person name="Wang C.C."/>
            <person name="Yang T.C."/>
            <person name="Huo Q.B."/>
            <person name="Li W."/>
            <person name="Chen H.Y."/>
            <person name="Chen S.E."/>
            <person name="Zhou L.G."/>
            <person name="Ni X.B."/>
            <person name="Tian J.H."/>
            <person name="Sheng Y."/>
            <person name="Liu T."/>
            <person name="Pan Y.S."/>
            <person name="Xia L.Y."/>
            <person name="Li J."/>
            <person name="Zhao F."/>
            <person name="Cao W.C."/>
        </authorList>
    </citation>
    <scope>NUCLEOTIDE SEQUENCE [LARGE SCALE GENOMIC DNA]</scope>
    <source>
        <strain evidence="1">Iper-2018</strain>
    </source>
</reference>
<gene>
    <name evidence="1" type="ORF">HPB47_026879</name>
</gene>
<evidence type="ECO:0000313" key="2">
    <source>
        <dbReference type="Proteomes" id="UP000805193"/>
    </source>
</evidence>
<feature type="non-terminal residue" evidence="1">
    <location>
        <position position="1"/>
    </location>
</feature>
<name>A0AC60PXN0_IXOPE</name>
<feature type="non-terminal residue" evidence="1">
    <location>
        <position position="88"/>
    </location>
</feature>
<protein>
    <submittedName>
        <fullName evidence="1">Uncharacterized protein</fullName>
    </submittedName>
</protein>
<organism evidence="1 2">
    <name type="scientific">Ixodes persulcatus</name>
    <name type="common">Taiga tick</name>
    <dbReference type="NCBI Taxonomy" id="34615"/>
    <lineage>
        <taxon>Eukaryota</taxon>
        <taxon>Metazoa</taxon>
        <taxon>Ecdysozoa</taxon>
        <taxon>Arthropoda</taxon>
        <taxon>Chelicerata</taxon>
        <taxon>Arachnida</taxon>
        <taxon>Acari</taxon>
        <taxon>Parasitiformes</taxon>
        <taxon>Ixodida</taxon>
        <taxon>Ixodoidea</taxon>
        <taxon>Ixodidae</taxon>
        <taxon>Ixodinae</taxon>
        <taxon>Ixodes</taxon>
    </lineage>
</organism>
<dbReference type="Proteomes" id="UP000805193">
    <property type="component" value="Unassembled WGS sequence"/>
</dbReference>
<dbReference type="EMBL" id="JABSTQ010009782">
    <property type="protein sequence ID" value="KAG0425977.1"/>
    <property type="molecule type" value="Genomic_DNA"/>
</dbReference>
<sequence length="88" mass="10069">GVLVHEVDEGQPCLTCKDKCPGFSPHLWRRSFTSPRPSLSARARTGVGRTVERRSQSPGVVLYPLPVIEELRTRRDRRELSTHRQFES</sequence>
<accession>A0AC60PXN0</accession>
<comment type="caution">
    <text evidence="1">The sequence shown here is derived from an EMBL/GenBank/DDBJ whole genome shotgun (WGS) entry which is preliminary data.</text>
</comment>
<keyword evidence="2" id="KW-1185">Reference proteome</keyword>
<evidence type="ECO:0000313" key="1">
    <source>
        <dbReference type="EMBL" id="KAG0425977.1"/>
    </source>
</evidence>